<dbReference type="Proteomes" id="UP001168990">
    <property type="component" value="Unassembled WGS sequence"/>
</dbReference>
<dbReference type="Gene3D" id="3.80.10.10">
    <property type="entry name" value="Ribonuclease Inhibitor"/>
    <property type="match status" value="1"/>
</dbReference>
<organism evidence="2 3">
    <name type="scientific">Microctonus aethiopoides</name>
    <dbReference type="NCBI Taxonomy" id="144406"/>
    <lineage>
        <taxon>Eukaryota</taxon>
        <taxon>Metazoa</taxon>
        <taxon>Ecdysozoa</taxon>
        <taxon>Arthropoda</taxon>
        <taxon>Hexapoda</taxon>
        <taxon>Insecta</taxon>
        <taxon>Pterygota</taxon>
        <taxon>Neoptera</taxon>
        <taxon>Endopterygota</taxon>
        <taxon>Hymenoptera</taxon>
        <taxon>Apocrita</taxon>
        <taxon>Ichneumonoidea</taxon>
        <taxon>Braconidae</taxon>
        <taxon>Euphorinae</taxon>
        <taxon>Microctonus</taxon>
    </lineage>
</organism>
<protein>
    <recommendedName>
        <fullName evidence="1">F-box domain-containing protein</fullName>
    </recommendedName>
</protein>
<dbReference type="InterPro" id="IPR036047">
    <property type="entry name" value="F-box-like_dom_sf"/>
</dbReference>
<dbReference type="SUPFAM" id="SSF81383">
    <property type="entry name" value="F-box domain"/>
    <property type="match status" value="1"/>
</dbReference>
<dbReference type="InterPro" id="IPR001810">
    <property type="entry name" value="F-box_dom"/>
</dbReference>
<dbReference type="EMBL" id="JAQQBS010001424">
    <property type="protein sequence ID" value="KAK0158411.1"/>
    <property type="molecule type" value="Genomic_DNA"/>
</dbReference>
<dbReference type="Gene3D" id="1.20.1280.50">
    <property type="match status" value="1"/>
</dbReference>
<feature type="domain" description="F-box" evidence="1">
    <location>
        <begin position="26"/>
        <end position="70"/>
    </location>
</feature>
<dbReference type="Pfam" id="PF00646">
    <property type="entry name" value="F-box"/>
    <property type="match status" value="1"/>
</dbReference>
<sequence length="435" mass="50531">MPPKELQSRKQQNKSIKVNSDESLSFPTINILDNDCLIKIFLYLPIKDRMRIERVCKRWQTVNQQAWSDIKELKIPEALNFIESYSVKIDTTERAVEKLLLRCGRFLNKLEFETYFTFRRLVIMPLIAKHCHNLQCLILYLKNHSNSDMTLLFLNLHKLERLKLSVLNRNDFRDVCLKKLTTNSMPELSLSSNSYVFPGTYCGRINGGGAIGIQNMKNLWNLRFYQFYFEADELKLIVCNESITYLSLENCYFYKCINLIANLRGLKYLNLSKVRDVNDSFLIKLAANYSTPVTNDGINAVSKLKKLTTLMISHSYKVTDSALSKFVALKVLQCRYCKLVRDFGAIELLQNAPHLEEIDLSSTSVSTRFLNAACNVAISRANAMPLKIIVSWRLKLIWSRPRCISKSVLIVEWEERDDKDPYYFFDDDDDDDYDG</sequence>
<reference evidence="2" key="2">
    <citation type="submission" date="2023-03" db="EMBL/GenBank/DDBJ databases">
        <authorList>
            <person name="Inwood S.N."/>
            <person name="Skelly J.G."/>
            <person name="Guhlin J."/>
            <person name="Harrop T.W.R."/>
            <person name="Goldson S.G."/>
            <person name="Dearden P.K."/>
        </authorList>
    </citation>
    <scope>NUCLEOTIDE SEQUENCE</scope>
    <source>
        <strain evidence="2">Irish</strain>
        <tissue evidence="2">Whole body</tissue>
    </source>
</reference>
<gene>
    <name evidence="2" type="ORF">PV328_009417</name>
</gene>
<reference evidence="2" key="1">
    <citation type="journal article" date="2023" name="bioRxiv">
        <title>Scaffold-level genome assemblies of two parasitoid biocontrol wasps reveal the parthenogenesis mechanism and an associated novel virus.</title>
        <authorList>
            <person name="Inwood S."/>
            <person name="Skelly J."/>
            <person name="Guhlin J."/>
            <person name="Harrop T."/>
            <person name="Goldson S."/>
            <person name="Dearden P."/>
        </authorList>
    </citation>
    <scope>NUCLEOTIDE SEQUENCE</scope>
    <source>
        <strain evidence="2">Irish</strain>
        <tissue evidence="2">Whole body</tissue>
    </source>
</reference>
<evidence type="ECO:0000313" key="3">
    <source>
        <dbReference type="Proteomes" id="UP001168990"/>
    </source>
</evidence>
<dbReference type="GO" id="GO:0031146">
    <property type="term" value="P:SCF-dependent proteasomal ubiquitin-dependent protein catabolic process"/>
    <property type="evidence" value="ECO:0007669"/>
    <property type="project" value="TreeGrafter"/>
</dbReference>
<comment type="caution">
    <text evidence="2">The sequence shown here is derived from an EMBL/GenBank/DDBJ whole genome shotgun (WGS) entry which is preliminary data.</text>
</comment>
<proteinExistence type="predicted"/>
<dbReference type="InterPro" id="IPR032675">
    <property type="entry name" value="LRR_dom_sf"/>
</dbReference>
<evidence type="ECO:0000313" key="2">
    <source>
        <dbReference type="EMBL" id="KAK0158411.1"/>
    </source>
</evidence>
<dbReference type="AlphaFoldDB" id="A0AA39C5R0"/>
<accession>A0AA39C5R0</accession>
<keyword evidence="3" id="KW-1185">Reference proteome</keyword>
<dbReference type="SUPFAM" id="SSF52047">
    <property type="entry name" value="RNI-like"/>
    <property type="match status" value="1"/>
</dbReference>
<dbReference type="PANTHER" id="PTHR13318">
    <property type="entry name" value="PARTNER OF PAIRED, ISOFORM B-RELATED"/>
    <property type="match status" value="1"/>
</dbReference>
<dbReference type="PROSITE" id="PS50181">
    <property type="entry name" value="FBOX"/>
    <property type="match status" value="1"/>
</dbReference>
<evidence type="ECO:0000259" key="1">
    <source>
        <dbReference type="PROSITE" id="PS50181"/>
    </source>
</evidence>
<name>A0AA39C5R0_9HYME</name>
<dbReference type="GO" id="GO:0019005">
    <property type="term" value="C:SCF ubiquitin ligase complex"/>
    <property type="evidence" value="ECO:0007669"/>
    <property type="project" value="TreeGrafter"/>
</dbReference>